<comment type="similarity">
    <text evidence="2">Belongs to the multi antimicrobial extrusion (MATE) (TC 2.A.66.1) family.</text>
</comment>
<feature type="transmembrane region" description="Helical" evidence="6">
    <location>
        <begin position="151"/>
        <end position="173"/>
    </location>
</feature>
<feature type="transmembrane region" description="Helical" evidence="6">
    <location>
        <begin position="179"/>
        <end position="199"/>
    </location>
</feature>
<dbReference type="EMBL" id="CAUYUJ010021155">
    <property type="protein sequence ID" value="CAK0903016.1"/>
    <property type="molecule type" value="Genomic_DNA"/>
</dbReference>
<feature type="transmembrane region" description="Helical" evidence="6">
    <location>
        <begin position="406"/>
        <end position="426"/>
    </location>
</feature>
<keyword evidence="5 6" id="KW-0472">Membrane</keyword>
<evidence type="ECO:0000313" key="8">
    <source>
        <dbReference type="Proteomes" id="UP001189429"/>
    </source>
</evidence>
<feature type="transmembrane region" description="Helical" evidence="6">
    <location>
        <begin position="47"/>
        <end position="66"/>
    </location>
</feature>
<feature type="transmembrane region" description="Helical" evidence="6">
    <location>
        <begin position="332"/>
        <end position="358"/>
    </location>
</feature>
<dbReference type="PANTHER" id="PTHR42893">
    <property type="entry name" value="PROTEIN DETOXIFICATION 44, CHLOROPLASTIC-RELATED"/>
    <property type="match status" value="1"/>
</dbReference>
<evidence type="ECO:0000256" key="1">
    <source>
        <dbReference type="ARBA" id="ARBA00004141"/>
    </source>
</evidence>
<keyword evidence="4 6" id="KW-1133">Transmembrane helix</keyword>
<evidence type="ECO:0000313" key="7">
    <source>
        <dbReference type="EMBL" id="CAK0903016.1"/>
    </source>
</evidence>
<comment type="subcellular location">
    <subcellularLocation>
        <location evidence="1">Membrane</location>
        <topology evidence="1">Multi-pass membrane protein</topology>
    </subcellularLocation>
</comment>
<evidence type="ECO:0000256" key="3">
    <source>
        <dbReference type="ARBA" id="ARBA00022692"/>
    </source>
</evidence>
<keyword evidence="8" id="KW-1185">Reference proteome</keyword>
<dbReference type="Proteomes" id="UP001189429">
    <property type="component" value="Unassembled WGS sequence"/>
</dbReference>
<name>A0ABN9XXB6_9DINO</name>
<keyword evidence="3 6" id="KW-0812">Transmembrane</keyword>
<evidence type="ECO:0000256" key="6">
    <source>
        <dbReference type="SAM" id="Phobius"/>
    </source>
</evidence>
<accession>A0ABN9XXB6</accession>
<evidence type="ECO:0008006" key="9">
    <source>
        <dbReference type="Google" id="ProtNLM"/>
    </source>
</evidence>
<dbReference type="Pfam" id="PF01554">
    <property type="entry name" value="MatE"/>
    <property type="match status" value="1"/>
</dbReference>
<gene>
    <name evidence="7" type="ORF">PCOR1329_LOCUS79444</name>
</gene>
<reference evidence="7" key="1">
    <citation type="submission" date="2023-10" db="EMBL/GenBank/DDBJ databases">
        <authorList>
            <person name="Chen Y."/>
            <person name="Shah S."/>
            <person name="Dougan E. K."/>
            <person name="Thang M."/>
            <person name="Chan C."/>
        </authorList>
    </citation>
    <scope>NUCLEOTIDE SEQUENCE [LARGE SCALE GENOMIC DNA]</scope>
</reference>
<comment type="caution">
    <text evidence="7">The sequence shown here is derived from an EMBL/GenBank/DDBJ whole genome shotgun (WGS) entry which is preliminary data.</text>
</comment>
<feature type="transmembrane region" description="Helical" evidence="6">
    <location>
        <begin position="370"/>
        <end position="394"/>
    </location>
</feature>
<evidence type="ECO:0000256" key="4">
    <source>
        <dbReference type="ARBA" id="ARBA00022989"/>
    </source>
</evidence>
<feature type="transmembrane region" description="Helical" evidence="6">
    <location>
        <begin position="127"/>
        <end position="144"/>
    </location>
</feature>
<organism evidence="7 8">
    <name type="scientific">Prorocentrum cordatum</name>
    <dbReference type="NCBI Taxonomy" id="2364126"/>
    <lineage>
        <taxon>Eukaryota</taxon>
        <taxon>Sar</taxon>
        <taxon>Alveolata</taxon>
        <taxon>Dinophyceae</taxon>
        <taxon>Prorocentrales</taxon>
        <taxon>Prorocentraceae</taxon>
        <taxon>Prorocentrum</taxon>
    </lineage>
</organism>
<evidence type="ECO:0000256" key="5">
    <source>
        <dbReference type="ARBA" id="ARBA00023136"/>
    </source>
</evidence>
<sequence>MLRFAVPALGISLAAPLMSNIDNGFVGRLDGTVGLAAMNPGTILSDYLLYLFIFLPRATVGLVTRARARGEEEARRELGCVLSVALLLGAGLTLVLVLGAPALLGLLGVSPSLRPAAGRYVRIRGTVAWAALMQSVALSGLLAFRDSMTPLKVVAAAACLNFAGDWLFCAWPMRAGVAGAAAATAMSTLAGFCLMLGALRKKGLLPRIRAVSWRDMEPLMEYARPLSAIILTRFLGLTAMSLAAARFGTVHQAAYQILANLVIICGLCGEPISQTAQTMLPQIFDADPPRPREARRALGNLLAIDITVGAAVYLLSTMFLKFGSRIFTKDAAVAALVSSAGIPMVPICIASLVLAQLIDGTQVAARQFPFVIRMSVVTLCVQLVFLSVVLRLSLGLPGIFLSLASRYWILAAATMIQMVSGSGNLGRAIWS</sequence>
<dbReference type="PANTHER" id="PTHR42893:SF9">
    <property type="entry name" value="PROTEIN DETOXIFICATION 46, CHLOROPLASTIC"/>
    <property type="match status" value="1"/>
</dbReference>
<proteinExistence type="inferred from homology"/>
<protein>
    <recommendedName>
        <fullName evidence="9">Protein DETOXIFICATION</fullName>
    </recommendedName>
</protein>
<dbReference type="InterPro" id="IPR002528">
    <property type="entry name" value="MATE_fam"/>
</dbReference>
<feature type="transmembrane region" description="Helical" evidence="6">
    <location>
        <begin position="78"/>
        <end position="107"/>
    </location>
</feature>
<feature type="transmembrane region" description="Helical" evidence="6">
    <location>
        <begin position="298"/>
        <end position="320"/>
    </location>
</feature>
<dbReference type="InterPro" id="IPR044644">
    <property type="entry name" value="DinF-like"/>
</dbReference>
<evidence type="ECO:0000256" key="2">
    <source>
        <dbReference type="ARBA" id="ARBA00010199"/>
    </source>
</evidence>